<evidence type="ECO:0000313" key="1">
    <source>
        <dbReference type="EMBL" id="KAJ7383590.1"/>
    </source>
</evidence>
<reference evidence="1" key="1">
    <citation type="submission" date="2023-01" db="EMBL/GenBank/DDBJ databases">
        <title>Genome assembly of the deep-sea coral Lophelia pertusa.</title>
        <authorList>
            <person name="Herrera S."/>
            <person name="Cordes E."/>
        </authorList>
    </citation>
    <scope>NUCLEOTIDE SEQUENCE</scope>
    <source>
        <strain evidence="1">USNM1676648</strain>
        <tissue evidence="1">Polyp</tissue>
    </source>
</reference>
<proteinExistence type="predicted"/>
<evidence type="ECO:0000313" key="2">
    <source>
        <dbReference type="Proteomes" id="UP001163046"/>
    </source>
</evidence>
<comment type="caution">
    <text evidence="1">The sequence shown here is derived from an EMBL/GenBank/DDBJ whole genome shotgun (WGS) entry which is preliminary data.</text>
</comment>
<dbReference type="OrthoDB" id="5985604at2759"/>
<organism evidence="1 2">
    <name type="scientific">Desmophyllum pertusum</name>
    <dbReference type="NCBI Taxonomy" id="174260"/>
    <lineage>
        <taxon>Eukaryota</taxon>
        <taxon>Metazoa</taxon>
        <taxon>Cnidaria</taxon>
        <taxon>Anthozoa</taxon>
        <taxon>Hexacorallia</taxon>
        <taxon>Scleractinia</taxon>
        <taxon>Caryophylliina</taxon>
        <taxon>Caryophylliidae</taxon>
        <taxon>Desmophyllum</taxon>
    </lineage>
</organism>
<accession>A0A9W9ZLN0</accession>
<dbReference type="EMBL" id="MU825896">
    <property type="protein sequence ID" value="KAJ7383590.1"/>
    <property type="molecule type" value="Genomic_DNA"/>
</dbReference>
<gene>
    <name evidence="1" type="ORF">OS493_026775</name>
</gene>
<dbReference type="Proteomes" id="UP001163046">
    <property type="component" value="Unassembled WGS sequence"/>
</dbReference>
<sequence length="75" mass="8997">MRVSAQVSYKKLGCYRDNWQEVRPLHDLLFTDRDKSSPKYSGTKYTKETYDRRYLEDLVRRCAAQCKEFGYEVFG</sequence>
<dbReference type="AlphaFoldDB" id="A0A9W9ZLN0"/>
<protein>
    <submittedName>
        <fullName evidence="1">Uncharacterized protein</fullName>
    </submittedName>
</protein>
<keyword evidence="2" id="KW-1185">Reference proteome</keyword>
<name>A0A9W9ZLN0_9CNID</name>